<evidence type="ECO:0000313" key="2">
    <source>
        <dbReference type="EMBL" id="SCF15419.1"/>
    </source>
</evidence>
<name>A0A1C4Y3V3_9ACTN</name>
<organism evidence="2 3">
    <name type="scientific">Micromonospora coriariae</name>
    <dbReference type="NCBI Taxonomy" id="285665"/>
    <lineage>
        <taxon>Bacteria</taxon>
        <taxon>Bacillati</taxon>
        <taxon>Actinomycetota</taxon>
        <taxon>Actinomycetes</taxon>
        <taxon>Micromonosporales</taxon>
        <taxon>Micromonosporaceae</taxon>
        <taxon>Micromonospora</taxon>
    </lineage>
</organism>
<gene>
    <name evidence="2" type="ORF">GA0070607_6218</name>
</gene>
<protein>
    <recommendedName>
        <fullName evidence="4">CN hydrolase domain-containing protein</fullName>
    </recommendedName>
</protein>
<accession>A0A1C4Y3V3</accession>
<evidence type="ECO:0008006" key="4">
    <source>
        <dbReference type="Google" id="ProtNLM"/>
    </source>
</evidence>
<evidence type="ECO:0000313" key="3">
    <source>
        <dbReference type="Proteomes" id="UP000198243"/>
    </source>
</evidence>
<sequence length="166" mass="17252">MPPRYEVILRVDHEEDRPDARVDHSGEGVENRTPLRLAVAQPLCVPRDVAANARAHAAAVRAARARVVLFPELPGQRAHRIATAHRVWVAVASFAGSTGGGYTVATGGSGIWTPEGAVYARAGTQPGELVPATIATAGAAGDHAVPCRPPGRRTRDSGDRCAGATG</sequence>
<dbReference type="RefSeq" id="WP_408630859.1">
    <property type="nucleotide sequence ID" value="NZ_LT607412.1"/>
</dbReference>
<dbReference type="SUPFAM" id="SSF56317">
    <property type="entry name" value="Carbon-nitrogen hydrolase"/>
    <property type="match status" value="1"/>
</dbReference>
<dbReference type="EMBL" id="LT607412">
    <property type="protein sequence ID" value="SCF15419.1"/>
    <property type="molecule type" value="Genomic_DNA"/>
</dbReference>
<evidence type="ECO:0000256" key="1">
    <source>
        <dbReference type="SAM" id="MobiDB-lite"/>
    </source>
</evidence>
<dbReference type="AlphaFoldDB" id="A0A1C4Y3V3"/>
<dbReference type="InterPro" id="IPR036526">
    <property type="entry name" value="C-N_Hydrolase_sf"/>
</dbReference>
<reference evidence="3" key="1">
    <citation type="submission" date="2016-06" db="EMBL/GenBank/DDBJ databases">
        <authorList>
            <person name="Varghese N."/>
            <person name="Submissions Spin"/>
        </authorList>
    </citation>
    <scope>NUCLEOTIDE SEQUENCE [LARGE SCALE GENOMIC DNA]</scope>
    <source>
        <strain evidence="3">DSM 44875</strain>
    </source>
</reference>
<keyword evidence="3" id="KW-1185">Reference proteome</keyword>
<feature type="region of interest" description="Disordered" evidence="1">
    <location>
        <begin position="140"/>
        <end position="166"/>
    </location>
</feature>
<proteinExistence type="predicted"/>
<dbReference type="Proteomes" id="UP000198243">
    <property type="component" value="Chromosome I"/>
</dbReference>